<reference evidence="2 3" key="1">
    <citation type="submission" date="2013-11" db="EMBL/GenBank/DDBJ databases">
        <title>The Damaraland mole rat (Fukomys damarensis) genome and evolution of African mole rats.</title>
        <authorList>
            <person name="Gladyshev V.N."/>
            <person name="Fang X."/>
        </authorList>
    </citation>
    <scope>NUCLEOTIDE SEQUENCE [LARGE SCALE GENOMIC DNA]</scope>
    <source>
        <tissue evidence="2">Liver</tissue>
    </source>
</reference>
<dbReference type="AlphaFoldDB" id="A0A091D0I7"/>
<dbReference type="InterPro" id="IPR018222">
    <property type="entry name" value="Nuclear_transport_factor_2_euk"/>
</dbReference>
<dbReference type="Gene3D" id="3.10.450.50">
    <property type="match status" value="1"/>
</dbReference>
<evidence type="ECO:0000313" key="2">
    <source>
        <dbReference type="EMBL" id="KFO23660.1"/>
    </source>
</evidence>
<dbReference type="Proteomes" id="UP000028990">
    <property type="component" value="Unassembled WGS sequence"/>
</dbReference>
<dbReference type="PROSITE" id="PS50177">
    <property type="entry name" value="NTF2_DOMAIN"/>
    <property type="match status" value="1"/>
</dbReference>
<protein>
    <submittedName>
        <fullName evidence="2">Ras GTPase-activating protein-binding protein 1</fullName>
    </submittedName>
</protein>
<evidence type="ECO:0000259" key="1">
    <source>
        <dbReference type="PROSITE" id="PS50177"/>
    </source>
</evidence>
<keyword evidence="3" id="KW-1185">Reference proteome</keyword>
<organism evidence="2 3">
    <name type="scientific">Fukomys damarensis</name>
    <name type="common">Damaraland mole rat</name>
    <name type="synonym">Cryptomys damarensis</name>
    <dbReference type="NCBI Taxonomy" id="885580"/>
    <lineage>
        <taxon>Eukaryota</taxon>
        <taxon>Metazoa</taxon>
        <taxon>Chordata</taxon>
        <taxon>Craniata</taxon>
        <taxon>Vertebrata</taxon>
        <taxon>Euteleostomi</taxon>
        <taxon>Mammalia</taxon>
        <taxon>Eutheria</taxon>
        <taxon>Euarchontoglires</taxon>
        <taxon>Glires</taxon>
        <taxon>Rodentia</taxon>
        <taxon>Hystricomorpha</taxon>
        <taxon>Bathyergidae</taxon>
        <taxon>Fukomys</taxon>
    </lineage>
</organism>
<dbReference type="InterPro" id="IPR032710">
    <property type="entry name" value="NTF2-like_dom_sf"/>
</dbReference>
<feature type="domain" description="NTF2" evidence="1">
    <location>
        <begin position="1"/>
        <end position="40"/>
    </location>
</feature>
<name>A0A091D0I7_FUKDA</name>
<proteinExistence type="predicted"/>
<evidence type="ECO:0000313" key="3">
    <source>
        <dbReference type="Proteomes" id="UP000028990"/>
    </source>
</evidence>
<sequence length="120" mass="13700">MRYTDFGKELFLRPFMQTFVLAPESSVVNRVYVDNDIFRYQDEVFGGFVTEKVRGNRPIMFTGEVSLNVEERTCAAKDQDQEDNTCGDLEPSSHVVGDEHNYGHLYCTDINVATFSSIVE</sequence>
<dbReference type="EMBL" id="KN123755">
    <property type="protein sequence ID" value="KFO23660.1"/>
    <property type="molecule type" value="Genomic_DNA"/>
</dbReference>
<accession>A0A091D0I7</accession>
<gene>
    <name evidence="2" type="ORF">H920_14864</name>
</gene>
<dbReference type="SUPFAM" id="SSF54427">
    <property type="entry name" value="NTF2-like"/>
    <property type="match status" value="1"/>
</dbReference>